<comment type="similarity">
    <text evidence="1">Belongs to the UPF0312 family.</text>
</comment>
<dbReference type="SUPFAM" id="SSF101874">
    <property type="entry name" value="YceI-like"/>
    <property type="match status" value="1"/>
</dbReference>
<dbReference type="PANTHER" id="PTHR34406">
    <property type="entry name" value="PROTEIN YCEI"/>
    <property type="match status" value="1"/>
</dbReference>
<accession>A0A919CKG0</accession>
<dbReference type="InterPro" id="IPR007372">
    <property type="entry name" value="Lipid/polyisoprenoid-bd_YceI"/>
</dbReference>
<sequence>MSPMPERVGPEPGTWYLDPLHSSLIFVARYLSFGRVQGTFGQARGLVQVTEDPTQSTVAMTVESNSVNTGVAARDAHLRSSDFLDSETYPELYFRSVSLVPHRRKQNAFTLHGELTVHGTTNPVSMPAQWVGEAPDLSDPEGIYGHFFSANTQISLSDFGVGDGGPLPWGGRLVGDTIDLVIEVRLQDADPTPFQRQIGHID</sequence>
<organism evidence="3 4">
    <name type="scientific">Nocardiopsis kunsanensis</name>
    <dbReference type="NCBI Taxonomy" id="141693"/>
    <lineage>
        <taxon>Bacteria</taxon>
        <taxon>Bacillati</taxon>
        <taxon>Actinomycetota</taxon>
        <taxon>Actinomycetes</taxon>
        <taxon>Streptosporangiales</taxon>
        <taxon>Nocardiopsidaceae</taxon>
        <taxon>Nocardiopsis</taxon>
    </lineage>
</organism>
<dbReference type="Gene3D" id="2.40.128.110">
    <property type="entry name" value="Lipid/polyisoprenoid-binding, YceI-like"/>
    <property type="match status" value="1"/>
</dbReference>
<reference evidence="3 4" key="1">
    <citation type="journal article" date="2014" name="Int. J. Syst. Evol. Microbiol.">
        <title>Complete genome sequence of Corynebacterium casei LMG S-19264T (=DSM 44701T), isolated from a smear-ripened cheese.</title>
        <authorList>
            <consortium name="US DOE Joint Genome Institute (JGI-PGF)"/>
            <person name="Walter F."/>
            <person name="Albersmeier A."/>
            <person name="Kalinowski J."/>
            <person name="Ruckert C."/>
        </authorList>
    </citation>
    <scope>NUCLEOTIDE SEQUENCE [LARGE SCALE GENOMIC DNA]</scope>
    <source>
        <strain evidence="3 4">KCTC 19473</strain>
    </source>
</reference>
<dbReference type="EMBL" id="BMXL01000026">
    <property type="protein sequence ID" value="GHD33174.1"/>
    <property type="molecule type" value="Genomic_DNA"/>
</dbReference>
<dbReference type="PANTHER" id="PTHR34406:SF1">
    <property type="entry name" value="PROTEIN YCEI"/>
    <property type="match status" value="1"/>
</dbReference>
<dbReference type="InterPro" id="IPR036761">
    <property type="entry name" value="TTHA0802/YceI-like_sf"/>
</dbReference>
<evidence type="ECO:0000256" key="1">
    <source>
        <dbReference type="ARBA" id="ARBA00008812"/>
    </source>
</evidence>
<name>A0A919CKG0_9ACTN</name>
<comment type="caution">
    <text evidence="3">The sequence shown here is derived from an EMBL/GenBank/DDBJ whole genome shotgun (WGS) entry which is preliminary data.</text>
</comment>
<dbReference type="Proteomes" id="UP000654947">
    <property type="component" value="Unassembled WGS sequence"/>
</dbReference>
<dbReference type="AlphaFoldDB" id="A0A919CKG0"/>
<evidence type="ECO:0000259" key="2">
    <source>
        <dbReference type="SMART" id="SM00867"/>
    </source>
</evidence>
<proteinExistence type="inferred from homology"/>
<keyword evidence="4" id="KW-1185">Reference proteome</keyword>
<protein>
    <recommendedName>
        <fullName evidence="2">Lipid/polyisoprenoid-binding YceI-like domain-containing protein</fullName>
    </recommendedName>
</protein>
<feature type="domain" description="Lipid/polyisoprenoid-binding YceI-like" evidence="2">
    <location>
        <begin position="14"/>
        <end position="187"/>
    </location>
</feature>
<dbReference type="SMART" id="SM00867">
    <property type="entry name" value="YceI"/>
    <property type="match status" value="1"/>
</dbReference>
<dbReference type="RefSeq" id="WP_026115485.1">
    <property type="nucleotide sequence ID" value="NZ_BMXL01000026.1"/>
</dbReference>
<evidence type="ECO:0000313" key="3">
    <source>
        <dbReference type="EMBL" id="GHD33174.1"/>
    </source>
</evidence>
<dbReference type="Pfam" id="PF04264">
    <property type="entry name" value="YceI"/>
    <property type="match status" value="1"/>
</dbReference>
<evidence type="ECO:0000313" key="4">
    <source>
        <dbReference type="Proteomes" id="UP000654947"/>
    </source>
</evidence>
<gene>
    <name evidence="3" type="ORF">GCM10007147_37520</name>
</gene>